<dbReference type="EMBL" id="JAMQOL010000012">
    <property type="protein sequence ID" value="MCM4077997.1"/>
    <property type="molecule type" value="Genomic_DNA"/>
</dbReference>
<dbReference type="Gene3D" id="3.20.20.70">
    <property type="entry name" value="Aldolase class I"/>
    <property type="match status" value="1"/>
</dbReference>
<evidence type="ECO:0000313" key="4">
    <source>
        <dbReference type="Proteomes" id="UP001523216"/>
    </source>
</evidence>
<dbReference type="Pfam" id="PF03537">
    <property type="entry name" value="Glyco_hydro_114"/>
    <property type="match status" value="1"/>
</dbReference>
<organism evidence="3 4">
    <name type="scientific">Paractinoplanes hotanensis</name>
    <dbReference type="NCBI Taxonomy" id="2906497"/>
    <lineage>
        <taxon>Bacteria</taxon>
        <taxon>Bacillati</taxon>
        <taxon>Actinomycetota</taxon>
        <taxon>Actinomycetes</taxon>
        <taxon>Micromonosporales</taxon>
        <taxon>Micromonosporaceae</taxon>
        <taxon>Paractinoplanes</taxon>
    </lineage>
</organism>
<feature type="chain" id="PRO_5045446015" evidence="1">
    <location>
        <begin position="33"/>
        <end position="290"/>
    </location>
</feature>
<protein>
    <submittedName>
        <fullName evidence="3">Endo alpha-1,4 polygalactosaminidase</fullName>
    </submittedName>
</protein>
<dbReference type="InterPro" id="IPR013785">
    <property type="entry name" value="Aldolase_TIM"/>
</dbReference>
<dbReference type="InterPro" id="IPR017853">
    <property type="entry name" value="GH"/>
</dbReference>
<keyword evidence="1" id="KW-0732">Signal</keyword>
<sequence length="290" mass="30761">MSVPHRRHRVKALAVAAAAVILAGIGIGAAHAATDRARPQPEKAVASGWTAPPANATFDYQIGSPYTPPAGVTVVSRDYTAAAAPGIYNICYINAFQTQGAGGGEASQGWWESKGLVLKDRNGNPVEDEDWGEYLLDFSTAAKRTALARAVGGFMDKCAGKGFKAVELDNLDSFSRSNGLLKQADAITYAKLLADAAHGRGLATGQKNFVELSAANIRTIGFDFAVVEQCGEYDECDVVTARYGDRVIVIEYSSAGFRTACSEFGSRLSIVLRDVNVTAPGSSSYKYRTC</sequence>
<dbReference type="SUPFAM" id="SSF51445">
    <property type="entry name" value="(Trans)glycosidases"/>
    <property type="match status" value="1"/>
</dbReference>
<proteinExistence type="predicted"/>
<dbReference type="PANTHER" id="PTHR35273">
    <property type="entry name" value="ALPHA-1,4 POLYGALACTOSAMINIDASE, PUTATIVE (AFU_ORTHOLOGUE AFUA_3G07890)-RELATED"/>
    <property type="match status" value="1"/>
</dbReference>
<reference evidence="3 4" key="1">
    <citation type="submission" date="2022-06" db="EMBL/GenBank/DDBJ databases">
        <title>Actinoplanes abujensis sp. nov., isolated from Nigerian arid soil.</title>
        <authorList>
            <person name="Ding P."/>
        </authorList>
    </citation>
    <scope>NUCLEOTIDE SEQUENCE [LARGE SCALE GENOMIC DNA]</scope>
    <source>
        <strain evidence="4">TRM88002</strain>
    </source>
</reference>
<keyword evidence="4" id="KW-1185">Reference proteome</keyword>
<feature type="signal peptide" evidence="1">
    <location>
        <begin position="1"/>
        <end position="32"/>
    </location>
</feature>
<dbReference type="PROSITE" id="PS51318">
    <property type="entry name" value="TAT"/>
    <property type="match status" value="1"/>
</dbReference>
<accession>A0ABT0XW92</accession>
<feature type="domain" description="Glycoside-hydrolase family GH114 TIM-barrel" evidence="2">
    <location>
        <begin position="57"/>
        <end position="278"/>
    </location>
</feature>
<gene>
    <name evidence="3" type="ORF">LXN57_10500</name>
</gene>
<dbReference type="InterPro" id="IPR004352">
    <property type="entry name" value="GH114_TIM-barrel"/>
</dbReference>
<dbReference type="InterPro" id="IPR006311">
    <property type="entry name" value="TAT_signal"/>
</dbReference>
<evidence type="ECO:0000259" key="2">
    <source>
        <dbReference type="Pfam" id="PF03537"/>
    </source>
</evidence>
<dbReference type="PANTHER" id="PTHR35273:SF2">
    <property type="entry name" value="ALPHA-GALACTOSIDASE"/>
    <property type="match status" value="1"/>
</dbReference>
<evidence type="ECO:0000256" key="1">
    <source>
        <dbReference type="SAM" id="SignalP"/>
    </source>
</evidence>
<name>A0ABT0XW92_9ACTN</name>
<comment type="caution">
    <text evidence="3">The sequence shown here is derived from an EMBL/GenBank/DDBJ whole genome shotgun (WGS) entry which is preliminary data.</text>
</comment>
<dbReference type="Proteomes" id="UP001523216">
    <property type="component" value="Unassembled WGS sequence"/>
</dbReference>
<dbReference type="RefSeq" id="WP_251797846.1">
    <property type="nucleotide sequence ID" value="NZ_JAMQOL010000012.1"/>
</dbReference>
<evidence type="ECO:0000313" key="3">
    <source>
        <dbReference type="EMBL" id="MCM4077997.1"/>
    </source>
</evidence>